<reference evidence="4 5" key="1">
    <citation type="journal article" date="2019" name="Emerg. Microbes Infect.">
        <title>Comprehensive subspecies identification of 175 nontuberculous mycobacteria species based on 7547 genomic profiles.</title>
        <authorList>
            <person name="Matsumoto Y."/>
            <person name="Kinjo T."/>
            <person name="Motooka D."/>
            <person name="Nabeya D."/>
            <person name="Jung N."/>
            <person name="Uechi K."/>
            <person name="Horii T."/>
            <person name="Iida T."/>
            <person name="Fujita J."/>
            <person name="Nakamura S."/>
        </authorList>
    </citation>
    <scope>NUCLEOTIDE SEQUENCE [LARGE SCALE GENOMIC DNA]</scope>
    <source>
        <strain evidence="4 5">JCM 18538</strain>
        <plasmid evidence="4">pJCM18538</plasmid>
    </source>
</reference>
<evidence type="ECO:0000313" key="4">
    <source>
        <dbReference type="EMBL" id="BBY46660.1"/>
    </source>
</evidence>
<dbReference type="AlphaFoldDB" id="A0A7I7RQU1"/>
<dbReference type="Proteomes" id="UP000467428">
    <property type="component" value="Plasmid pJCM18538"/>
</dbReference>
<keyword evidence="5" id="KW-1185">Reference proteome</keyword>
<name>A0A7I7RQU1_9MYCO</name>
<organism evidence="4 5">
    <name type="scientific">Mycolicibacterium arabiense</name>
    <dbReference type="NCBI Taxonomy" id="1286181"/>
    <lineage>
        <taxon>Bacteria</taxon>
        <taxon>Bacillati</taxon>
        <taxon>Actinomycetota</taxon>
        <taxon>Actinomycetes</taxon>
        <taxon>Mycobacteriales</taxon>
        <taxon>Mycobacteriaceae</taxon>
        <taxon>Mycolicibacterium</taxon>
    </lineage>
</organism>
<dbReference type="CDD" id="cd05374">
    <property type="entry name" value="17beta-HSD-like_SDR_c"/>
    <property type="match status" value="1"/>
</dbReference>
<evidence type="ECO:0000256" key="2">
    <source>
        <dbReference type="ARBA" id="ARBA00023002"/>
    </source>
</evidence>
<dbReference type="InterPro" id="IPR002347">
    <property type="entry name" value="SDR_fam"/>
</dbReference>
<dbReference type="InterPro" id="IPR036291">
    <property type="entry name" value="NAD(P)-bd_dom_sf"/>
</dbReference>
<protein>
    <submittedName>
        <fullName evidence="4">Short-chain dehydrogenase/reductase</fullName>
    </submittedName>
</protein>
<proteinExistence type="inferred from homology"/>
<evidence type="ECO:0000256" key="3">
    <source>
        <dbReference type="RuleBase" id="RU000363"/>
    </source>
</evidence>
<keyword evidence="4" id="KW-0614">Plasmid</keyword>
<dbReference type="PRINTS" id="PR00080">
    <property type="entry name" value="SDRFAMILY"/>
</dbReference>
<evidence type="ECO:0000256" key="1">
    <source>
        <dbReference type="ARBA" id="ARBA00006484"/>
    </source>
</evidence>
<dbReference type="Pfam" id="PF00106">
    <property type="entry name" value="adh_short"/>
    <property type="match status" value="1"/>
</dbReference>
<dbReference type="PANTHER" id="PTHR43976:SF16">
    <property type="entry name" value="SHORT-CHAIN DEHYDROGENASE_REDUCTASE FAMILY PROTEIN"/>
    <property type="match status" value="1"/>
</dbReference>
<accession>A0A7I7RQU1</accession>
<dbReference type="SUPFAM" id="SSF51735">
    <property type="entry name" value="NAD(P)-binding Rossmann-fold domains"/>
    <property type="match status" value="1"/>
</dbReference>
<keyword evidence="2" id="KW-0560">Oxidoreductase</keyword>
<dbReference type="InterPro" id="IPR051911">
    <property type="entry name" value="SDR_oxidoreductase"/>
</dbReference>
<dbReference type="EMBL" id="AP022592">
    <property type="protein sequence ID" value="BBY46660.1"/>
    <property type="molecule type" value="Genomic_DNA"/>
</dbReference>
<gene>
    <name evidence="4" type="ORF">MARA_00900</name>
</gene>
<comment type="similarity">
    <text evidence="1 3">Belongs to the short-chain dehydrogenases/reductases (SDR) family.</text>
</comment>
<dbReference type="RefSeq" id="WP_163916164.1">
    <property type="nucleotide sequence ID" value="NZ_AP022592.1"/>
</dbReference>
<dbReference type="GO" id="GO:0016491">
    <property type="term" value="F:oxidoreductase activity"/>
    <property type="evidence" value="ECO:0007669"/>
    <property type="project" value="UniProtKB-KW"/>
</dbReference>
<dbReference type="NCBIfam" id="NF004823">
    <property type="entry name" value="PRK06179.1"/>
    <property type="match status" value="1"/>
</dbReference>
<dbReference type="PRINTS" id="PR00081">
    <property type="entry name" value="GDHRDH"/>
</dbReference>
<dbReference type="Gene3D" id="3.40.50.720">
    <property type="entry name" value="NAD(P)-binding Rossmann-like Domain"/>
    <property type="match status" value="1"/>
</dbReference>
<dbReference type="KEGG" id="marz:MARA_00900"/>
<evidence type="ECO:0000313" key="5">
    <source>
        <dbReference type="Proteomes" id="UP000467428"/>
    </source>
</evidence>
<geneLocation type="plasmid" evidence="4">
    <name>pJCM18538</name>
</geneLocation>
<dbReference type="PANTHER" id="PTHR43976">
    <property type="entry name" value="SHORT CHAIN DEHYDROGENASE"/>
    <property type="match status" value="1"/>
</dbReference>
<sequence length="271" mass="28598">MTTIRPVALVTGGASGIGSSVGLALRDAGYEVVGTSRRTSGITPPPGVTLLDLDVADDESVAAAVEQVIGRFGRIDVLVNNAGVGFIGAAEDSSVSNDQGVFDINVFGLIRMTKAVLPHMRSRGHGRIINISSVGGLVPMPYMAIYSASKHAVEGYSESLDHEVREHGVRVLLIEPSWIKTGIDVNSVKPDAPVQVYAERRRAAEQLLADSVANGEDPAVVAKVVVAAATDKNPKLRYAAGALAPRIGAFRRFAPSGVFDRQLRKMSKLTS</sequence>